<gene>
    <name evidence="2" type="primary">caif</name>
    <name evidence="2" type="ordered locus">EBL_c33190</name>
</gene>
<dbReference type="OrthoDB" id="6586425at2"/>
<dbReference type="AlphaFoldDB" id="I2BCX8"/>
<feature type="compositionally biased region" description="Basic and acidic residues" evidence="1">
    <location>
        <begin position="128"/>
        <end position="138"/>
    </location>
</feature>
<dbReference type="STRING" id="630626.EBL_c33190"/>
<reference evidence="2 3" key="1">
    <citation type="journal article" date="2012" name="J. Bacteriol.">
        <title>Complete genome sequence of the B12-producing Shimwellia blattae strain DSM 4481, isolated from a cockroach.</title>
        <authorList>
            <person name="Brzuszkiewicz E."/>
            <person name="Waschkowitz T."/>
            <person name="Wiezer A."/>
            <person name="Daniel R."/>
        </authorList>
    </citation>
    <scope>NUCLEOTIDE SEQUENCE [LARGE SCALE GENOMIC DNA]</scope>
    <source>
        <strain evidence="3">ATCC 29907 / DSM 4481 / JCM 1650 / NBRC 105725 / CDC 9005-74</strain>
    </source>
</reference>
<evidence type="ECO:0000256" key="1">
    <source>
        <dbReference type="SAM" id="MobiDB-lite"/>
    </source>
</evidence>
<dbReference type="InterPro" id="IPR020357">
    <property type="entry name" value="Tscrpt_reg_CaiF/GrlA"/>
</dbReference>
<protein>
    <submittedName>
        <fullName evidence="2">Transcriptional activatory protein CaiF</fullName>
    </submittedName>
</protein>
<accession>K6US53</accession>
<dbReference type="RefSeq" id="WP_002464148.1">
    <property type="nucleotide sequence ID" value="NC_017910.1"/>
</dbReference>
<name>I2BCX8_SHIBC</name>
<dbReference type="Gene3D" id="1.10.10.10">
    <property type="entry name" value="Winged helix-like DNA-binding domain superfamily/Winged helix DNA-binding domain"/>
    <property type="match status" value="1"/>
</dbReference>
<dbReference type="HOGENOM" id="CLU_144191_0_0_6"/>
<evidence type="ECO:0000313" key="3">
    <source>
        <dbReference type="Proteomes" id="UP000001955"/>
    </source>
</evidence>
<accession>I2BCX8</accession>
<sequence length="138" mass="15958">MCDTNVVKPLYFQIADWMMAQNRWVSAGEIARQFGIEHCKAINTVSYILGEVAEIECETRTIPNQLEGRGCQCQRQVRVRNIDAGLYARFKKQEQQSRSAASGPRLTPPPPENLDVGQKWQWMMSKSQRRERVQDSRE</sequence>
<dbReference type="eggNOG" id="ENOG5032FV2">
    <property type="taxonomic scope" value="Bacteria"/>
</dbReference>
<dbReference type="Pfam" id="PF07180">
    <property type="entry name" value="CaiF_GrlA"/>
    <property type="match status" value="1"/>
</dbReference>
<dbReference type="GO" id="GO:0006351">
    <property type="term" value="P:DNA-templated transcription"/>
    <property type="evidence" value="ECO:0007669"/>
    <property type="project" value="InterPro"/>
</dbReference>
<dbReference type="PATRIC" id="fig|630626.3.peg.3231"/>
<dbReference type="Proteomes" id="UP000001955">
    <property type="component" value="Chromosome"/>
</dbReference>
<organism evidence="2 3">
    <name type="scientific">Shimwellia blattae (strain ATCC 29907 / DSM 4481 / JCM 1650 / NBRC 105725 / CDC 9005-74)</name>
    <name type="common">Escherichia blattae</name>
    <dbReference type="NCBI Taxonomy" id="630626"/>
    <lineage>
        <taxon>Bacteria</taxon>
        <taxon>Pseudomonadati</taxon>
        <taxon>Pseudomonadota</taxon>
        <taxon>Gammaproteobacteria</taxon>
        <taxon>Enterobacterales</taxon>
        <taxon>Enterobacteriaceae</taxon>
        <taxon>Shimwellia</taxon>
    </lineage>
</organism>
<dbReference type="InterPro" id="IPR036388">
    <property type="entry name" value="WH-like_DNA-bd_sf"/>
</dbReference>
<evidence type="ECO:0000313" key="2">
    <source>
        <dbReference type="EMBL" id="AFJ48382.1"/>
    </source>
</evidence>
<proteinExistence type="predicted"/>
<feature type="region of interest" description="Disordered" evidence="1">
    <location>
        <begin position="91"/>
        <end position="138"/>
    </location>
</feature>
<keyword evidence="3" id="KW-1185">Reference proteome</keyword>
<dbReference type="KEGG" id="ebt:EBL_c33190"/>
<dbReference type="EMBL" id="CP001560">
    <property type="protein sequence ID" value="AFJ48382.1"/>
    <property type="molecule type" value="Genomic_DNA"/>
</dbReference>
<dbReference type="NCBIfam" id="NF008549">
    <property type="entry name" value="PRK11476.1"/>
    <property type="match status" value="1"/>
</dbReference>